<dbReference type="KEGG" id="ptm:GSPATT00036619001"/>
<dbReference type="AlphaFoldDB" id="A0CAM1"/>
<keyword evidence="1" id="KW-1133">Transmembrane helix</keyword>
<dbReference type="EMBL" id="CT868054">
    <property type="protein sequence ID" value="CAK67838.1"/>
    <property type="molecule type" value="Genomic_DNA"/>
</dbReference>
<gene>
    <name evidence="2" type="ORF">GSPATT00036619001</name>
</gene>
<keyword evidence="3" id="KW-1185">Reference proteome</keyword>
<proteinExistence type="predicted"/>
<dbReference type="Proteomes" id="UP000000600">
    <property type="component" value="Unassembled WGS sequence"/>
</dbReference>
<organism evidence="2 3">
    <name type="scientific">Paramecium tetraurelia</name>
    <dbReference type="NCBI Taxonomy" id="5888"/>
    <lineage>
        <taxon>Eukaryota</taxon>
        <taxon>Sar</taxon>
        <taxon>Alveolata</taxon>
        <taxon>Ciliophora</taxon>
        <taxon>Intramacronucleata</taxon>
        <taxon>Oligohymenophorea</taxon>
        <taxon>Peniculida</taxon>
        <taxon>Parameciidae</taxon>
        <taxon>Paramecium</taxon>
    </lineage>
</organism>
<feature type="transmembrane region" description="Helical" evidence="1">
    <location>
        <begin position="30"/>
        <end position="49"/>
    </location>
</feature>
<dbReference type="RefSeq" id="XP_001435235.1">
    <property type="nucleotide sequence ID" value="XM_001435198.1"/>
</dbReference>
<dbReference type="InParanoid" id="A0CAM1"/>
<name>A0CAM1_PARTE</name>
<evidence type="ECO:0000256" key="1">
    <source>
        <dbReference type="SAM" id="Phobius"/>
    </source>
</evidence>
<feature type="transmembrane region" description="Helical" evidence="1">
    <location>
        <begin position="55"/>
        <end position="73"/>
    </location>
</feature>
<evidence type="ECO:0000313" key="2">
    <source>
        <dbReference type="EMBL" id="CAK67838.1"/>
    </source>
</evidence>
<dbReference type="GeneID" id="5021020"/>
<protein>
    <submittedName>
        <fullName evidence="2">Uncharacterized protein</fullName>
    </submittedName>
</protein>
<evidence type="ECO:0000313" key="3">
    <source>
        <dbReference type="Proteomes" id="UP000000600"/>
    </source>
</evidence>
<sequence>MQNQQLHLTYIYYSIILILPFTERMNIFQILFVQLIIILLSILSDSLILCNYYKFTIVSINYIVLVMTFIKMTKILDYRVKI</sequence>
<keyword evidence="1" id="KW-0472">Membrane</keyword>
<keyword evidence="1" id="KW-0812">Transmembrane</keyword>
<accession>A0CAM1</accession>
<reference evidence="2 3" key="1">
    <citation type="journal article" date="2006" name="Nature">
        <title>Global trends of whole-genome duplications revealed by the ciliate Paramecium tetraurelia.</title>
        <authorList>
            <consortium name="Genoscope"/>
            <person name="Aury J.-M."/>
            <person name="Jaillon O."/>
            <person name="Duret L."/>
            <person name="Noel B."/>
            <person name="Jubin C."/>
            <person name="Porcel B.M."/>
            <person name="Segurens B."/>
            <person name="Daubin V."/>
            <person name="Anthouard V."/>
            <person name="Aiach N."/>
            <person name="Arnaiz O."/>
            <person name="Billaut A."/>
            <person name="Beisson J."/>
            <person name="Blanc I."/>
            <person name="Bouhouche K."/>
            <person name="Camara F."/>
            <person name="Duharcourt S."/>
            <person name="Guigo R."/>
            <person name="Gogendeau D."/>
            <person name="Katinka M."/>
            <person name="Keller A.-M."/>
            <person name="Kissmehl R."/>
            <person name="Klotz C."/>
            <person name="Koll F."/>
            <person name="Le Moue A."/>
            <person name="Lepere C."/>
            <person name="Malinsky S."/>
            <person name="Nowacki M."/>
            <person name="Nowak J.K."/>
            <person name="Plattner H."/>
            <person name="Poulain J."/>
            <person name="Ruiz F."/>
            <person name="Serrano V."/>
            <person name="Zagulski M."/>
            <person name="Dessen P."/>
            <person name="Betermier M."/>
            <person name="Weissenbach J."/>
            <person name="Scarpelli C."/>
            <person name="Schachter V."/>
            <person name="Sperling L."/>
            <person name="Meyer E."/>
            <person name="Cohen J."/>
            <person name="Wincker P."/>
        </authorList>
    </citation>
    <scope>NUCLEOTIDE SEQUENCE [LARGE SCALE GENOMIC DNA]</scope>
    <source>
        <strain evidence="2 3">Stock d4-2</strain>
    </source>
</reference>
<dbReference type="HOGENOM" id="CLU_2563344_0_0_1"/>